<dbReference type="EMBL" id="CP108482">
    <property type="protein sequence ID" value="WUS60276.1"/>
    <property type="molecule type" value="Genomic_DNA"/>
</dbReference>
<evidence type="ECO:0000313" key="1">
    <source>
        <dbReference type="EMBL" id="WUS60276.1"/>
    </source>
</evidence>
<dbReference type="Proteomes" id="UP001432014">
    <property type="component" value="Chromosome"/>
</dbReference>
<dbReference type="RefSeq" id="WP_329493640.1">
    <property type="nucleotide sequence ID" value="NZ_CP108460.1"/>
</dbReference>
<protein>
    <submittedName>
        <fullName evidence="1">Uncharacterized protein</fullName>
    </submittedName>
</protein>
<gene>
    <name evidence="1" type="ORF">OG469_35160</name>
</gene>
<reference evidence="1 2" key="1">
    <citation type="submission" date="2022-10" db="EMBL/GenBank/DDBJ databases">
        <title>The complete genomes of actinobacterial strains from the NBC collection.</title>
        <authorList>
            <person name="Joergensen T.S."/>
            <person name="Alvarez Arevalo M."/>
            <person name="Sterndorff E.B."/>
            <person name="Faurdal D."/>
            <person name="Vuksanovic O."/>
            <person name="Mourched A.-S."/>
            <person name="Charusanti P."/>
            <person name="Shaw S."/>
            <person name="Blin K."/>
            <person name="Weber T."/>
        </authorList>
    </citation>
    <scope>NUCLEOTIDE SEQUENCE [LARGE SCALE GENOMIC DNA]</scope>
    <source>
        <strain evidence="1 2">NBC_01247</strain>
    </source>
</reference>
<proteinExistence type="predicted"/>
<evidence type="ECO:0000313" key="2">
    <source>
        <dbReference type="Proteomes" id="UP001432014"/>
    </source>
</evidence>
<organism evidence="1 2">
    <name type="scientific">Kitasatospora herbaricolor</name>
    <dbReference type="NCBI Taxonomy" id="68217"/>
    <lineage>
        <taxon>Bacteria</taxon>
        <taxon>Bacillati</taxon>
        <taxon>Actinomycetota</taxon>
        <taxon>Actinomycetes</taxon>
        <taxon>Kitasatosporales</taxon>
        <taxon>Streptomycetaceae</taxon>
        <taxon>Kitasatospora</taxon>
    </lineage>
</organism>
<sequence>MTDWSRLNHAYGTAQDIPGLLDAMSPDPEDACWERLWSCLCHQGAVFSASYAALPALAGAARRWSVTERRPPLYLAGAIVASIDRPDDSEHPLLSHPAEIAELRRLTEEALRDPGLRGAPLNYVQLLGTLLSFEGVEVWGEQIDGLNGEEYELPCPACETENYVVFGEHGYFSTVDSMYMNHPPAKRFPLRPQNPAAMQGLAGRLHTRILADGHPDLAHKLTYVFGTAQCAECGAPFDVAEAVVARWGA</sequence>
<accession>A0ABZ1WHD0</accession>
<keyword evidence="2" id="KW-1185">Reference proteome</keyword>
<name>A0ABZ1WHD0_9ACTN</name>